<keyword evidence="1" id="KW-1133">Transmembrane helix</keyword>
<dbReference type="Gene3D" id="3.40.50.410">
    <property type="entry name" value="von Willebrand factor, type A domain"/>
    <property type="match status" value="1"/>
</dbReference>
<keyword evidence="1" id="KW-0812">Transmembrane</keyword>
<dbReference type="InterPro" id="IPR036465">
    <property type="entry name" value="vWFA_dom_sf"/>
</dbReference>
<evidence type="ECO:0000256" key="1">
    <source>
        <dbReference type="SAM" id="Phobius"/>
    </source>
</evidence>
<proteinExistence type="predicted"/>
<protein>
    <submittedName>
        <fullName evidence="3">VWA domain-containing protein</fullName>
    </submittedName>
</protein>
<sequence>MELAFWWLPVAVVVLVVALVVGGWWWSRLRPRPTTAIANSQRLTDLPGYRRALTRASLLTGVTAVVLALVLATATMTAARWVYTRVETPEKYNRDIVLCLDVSGSMTEYDARVIDRYLEMLPGFDGERMALVLWNSSAVPVFPLTDDYEFVEDQLTQVRDAMQSQTGSAVYTSGTLNRPGASLVGDGLASCVMQFPGAEPSSTEPPVDDGRSRSVILATDNVVNGSPSVSLEQAANYARENFITVYGLDANEYDDAFAAEYEGVMESNEFPYFPLTEEDSVDEIVDAITSEQTSLIQGAPQLYIIDRPDFWLWGMIIGVPIFLVCVRRLRI</sequence>
<feature type="transmembrane region" description="Helical" evidence="1">
    <location>
        <begin position="310"/>
        <end position="329"/>
    </location>
</feature>
<dbReference type="PROSITE" id="PS50234">
    <property type="entry name" value="VWFA"/>
    <property type="match status" value="1"/>
</dbReference>
<dbReference type="InterPro" id="IPR002035">
    <property type="entry name" value="VWF_A"/>
</dbReference>
<accession>A0ABW5UYS4</accession>
<keyword evidence="1" id="KW-0472">Membrane</keyword>
<reference evidence="4" key="1">
    <citation type="journal article" date="2019" name="Int. J. Syst. Evol. Microbiol.">
        <title>The Global Catalogue of Microorganisms (GCM) 10K type strain sequencing project: providing services to taxonomists for standard genome sequencing and annotation.</title>
        <authorList>
            <consortium name="The Broad Institute Genomics Platform"/>
            <consortium name="The Broad Institute Genome Sequencing Center for Infectious Disease"/>
            <person name="Wu L."/>
            <person name="Ma J."/>
        </authorList>
    </citation>
    <scope>NUCLEOTIDE SEQUENCE [LARGE SCALE GENOMIC DNA]</scope>
    <source>
        <strain evidence="4">TISTR 1514</strain>
    </source>
</reference>
<dbReference type="Proteomes" id="UP001597492">
    <property type="component" value="Unassembled WGS sequence"/>
</dbReference>
<feature type="transmembrane region" description="Helical" evidence="1">
    <location>
        <begin position="58"/>
        <end position="83"/>
    </location>
</feature>
<comment type="caution">
    <text evidence="3">The sequence shown here is derived from an EMBL/GenBank/DDBJ whole genome shotgun (WGS) entry which is preliminary data.</text>
</comment>
<feature type="domain" description="VWFA" evidence="2">
    <location>
        <begin position="95"/>
        <end position="288"/>
    </location>
</feature>
<dbReference type="RefSeq" id="WP_019617719.1">
    <property type="nucleotide sequence ID" value="NZ_JBHUNE010000006.1"/>
</dbReference>
<organism evidence="3 4">
    <name type="scientific">Gulosibacter faecalis</name>
    <dbReference type="NCBI Taxonomy" id="272240"/>
    <lineage>
        <taxon>Bacteria</taxon>
        <taxon>Bacillati</taxon>
        <taxon>Actinomycetota</taxon>
        <taxon>Actinomycetes</taxon>
        <taxon>Micrococcales</taxon>
        <taxon>Microbacteriaceae</taxon>
        <taxon>Gulosibacter</taxon>
    </lineage>
</organism>
<feature type="transmembrane region" description="Helical" evidence="1">
    <location>
        <begin position="6"/>
        <end position="26"/>
    </location>
</feature>
<name>A0ABW5UYS4_9MICO</name>
<dbReference type="EMBL" id="JBHUNE010000006">
    <property type="protein sequence ID" value="MFD2758538.1"/>
    <property type="molecule type" value="Genomic_DNA"/>
</dbReference>
<gene>
    <name evidence="3" type="ORF">ACFSW7_09120</name>
</gene>
<evidence type="ECO:0000313" key="3">
    <source>
        <dbReference type="EMBL" id="MFD2758538.1"/>
    </source>
</evidence>
<dbReference type="SUPFAM" id="SSF53300">
    <property type="entry name" value="vWA-like"/>
    <property type="match status" value="1"/>
</dbReference>
<evidence type="ECO:0000313" key="4">
    <source>
        <dbReference type="Proteomes" id="UP001597492"/>
    </source>
</evidence>
<dbReference type="Pfam" id="PF13519">
    <property type="entry name" value="VWA_2"/>
    <property type="match status" value="1"/>
</dbReference>
<keyword evidence="4" id="KW-1185">Reference proteome</keyword>
<evidence type="ECO:0000259" key="2">
    <source>
        <dbReference type="PROSITE" id="PS50234"/>
    </source>
</evidence>